<comment type="caution">
    <text evidence="5">The sequence shown here is derived from an EMBL/GenBank/DDBJ whole genome shotgun (WGS) entry which is preliminary data.</text>
</comment>
<proteinExistence type="predicted"/>
<accession>A0A9W7HWV8</accession>
<dbReference type="SUPFAM" id="SSF51197">
    <property type="entry name" value="Clavaminate synthase-like"/>
    <property type="match status" value="1"/>
</dbReference>
<feature type="compositionally biased region" description="Low complexity" evidence="3">
    <location>
        <begin position="63"/>
        <end position="75"/>
    </location>
</feature>
<dbReference type="AlphaFoldDB" id="A0A9W7HWV8"/>
<dbReference type="InterPro" id="IPR027443">
    <property type="entry name" value="IPNS-like_sf"/>
</dbReference>
<organism evidence="5 6">
    <name type="scientific">Hibiscus trionum</name>
    <name type="common">Flower of an hour</name>
    <dbReference type="NCBI Taxonomy" id="183268"/>
    <lineage>
        <taxon>Eukaryota</taxon>
        <taxon>Viridiplantae</taxon>
        <taxon>Streptophyta</taxon>
        <taxon>Embryophyta</taxon>
        <taxon>Tracheophyta</taxon>
        <taxon>Spermatophyta</taxon>
        <taxon>Magnoliopsida</taxon>
        <taxon>eudicotyledons</taxon>
        <taxon>Gunneridae</taxon>
        <taxon>Pentapetalae</taxon>
        <taxon>rosids</taxon>
        <taxon>malvids</taxon>
        <taxon>Malvales</taxon>
        <taxon>Malvaceae</taxon>
        <taxon>Malvoideae</taxon>
        <taxon>Hibiscus</taxon>
    </lineage>
</organism>
<feature type="region of interest" description="Disordered" evidence="3">
    <location>
        <begin position="15"/>
        <end position="35"/>
    </location>
</feature>
<evidence type="ECO:0000313" key="5">
    <source>
        <dbReference type="EMBL" id="GMI84913.1"/>
    </source>
</evidence>
<protein>
    <recommendedName>
        <fullName evidence="4">Non-haem dioxygenase N-terminal domain-containing protein</fullName>
    </recommendedName>
</protein>
<dbReference type="Gene3D" id="2.60.120.330">
    <property type="entry name" value="B-lactam Antibiotic, Isopenicillin N Synthase, Chain"/>
    <property type="match status" value="2"/>
</dbReference>
<evidence type="ECO:0000313" key="6">
    <source>
        <dbReference type="Proteomes" id="UP001165190"/>
    </source>
</evidence>
<evidence type="ECO:0000256" key="3">
    <source>
        <dbReference type="SAM" id="MobiDB-lite"/>
    </source>
</evidence>
<keyword evidence="2" id="KW-0408">Iron</keyword>
<dbReference type="OrthoDB" id="659818at2759"/>
<keyword evidence="1" id="KW-0479">Metal-binding</keyword>
<evidence type="ECO:0000256" key="2">
    <source>
        <dbReference type="ARBA" id="ARBA00023004"/>
    </source>
</evidence>
<feature type="region of interest" description="Disordered" evidence="3">
    <location>
        <begin position="54"/>
        <end position="75"/>
    </location>
</feature>
<dbReference type="EMBL" id="BSYR01000020">
    <property type="protein sequence ID" value="GMI84913.1"/>
    <property type="molecule type" value="Genomic_DNA"/>
</dbReference>
<evidence type="ECO:0000259" key="4">
    <source>
        <dbReference type="Pfam" id="PF14226"/>
    </source>
</evidence>
<dbReference type="Pfam" id="PF14226">
    <property type="entry name" value="DIOX_N"/>
    <property type="match status" value="1"/>
</dbReference>
<gene>
    <name evidence="5" type="ORF">HRI_002160600</name>
</gene>
<dbReference type="GO" id="GO:0046872">
    <property type="term" value="F:metal ion binding"/>
    <property type="evidence" value="ECO:0007669"/>
    <property type="project" value="UniProtKB-KW"/>
</dbReference>
<name>A0A9W7HWV8_HIBTR</name>
<dbReference type="InterPro" id="IPR026992">
    <property type="entry name" value="DIOX_N"/>
</dbReference>
<evidence type="ECO:0000256" key="1">
    <source>
        <dbReference type="ARBA" id="ARBA00022723"/>
    </source>
</evidence>
<dbReference type="PANTHER" id="PTHR34945:SF2">
    <property type="entry name" value="2-OXOGLUTARATE (2OG) AND FE(II)-DEPENDENT OXYGENASE SUPERFAMILY PROTEIN"/>
    <property type="match status" value="1"/>
</dbReference>
<keyword evidence="6" id="KW-1185">Reference proteome</keyword>
<sequence>MAFSTHKQHQYLPNLYGATAAPPPTPSAQPNHHNATTGAAVDALSKLLHRLPPTLSLPKRRSSPSAATSPPTISLSDPNLNHLLLSSASELGFFQLTNHDIPSQLANSAETEALSLFELARDQKESCFPKNWPLGFDVDDEEEDGDGKGESFCLDAACSTESTDLSLSSLREFTRALEKLGLKIIDTLANAVGFENPIGEDPTRFCSLMWISEGLNGDRDKPSGGFYPYVIGLQYQIRSQQYSLLKDSGSVSATPQVDSIMVTLGDIAQVWSNGKLNKVRGRPVASLGDGNNSRCISMSLLVTLPIDSRVTPLLPNVIDEGDIGIGDEDESQVCGNKDEQEKRLFNSFSFEDYAWRVYHESYFFKDPLDRYRV</sequence>
<dbReference type="Proteomes" id="UP001165190">
    <property type="component" value="Unassembled WGS sequence"/>
</dbReference>
<dbReference type="PANTHER" id="PTHR34945">
    <property type="entry name" value="2-OXOGLUTARATE (2OG) AND FE(II)-DEPENDENT OXYGENASE SUPERFAMILY PROTEIN"/>
    <property type="match status" value="1"/>
</dbReference>
<feature type="domain" description="Non-haem dioxygenase N-terminal" evidence="4">
    <location>
        <begin position="79"/>
        <end position="130"/>
    </location>
</feature>
<reference evidence="5" key="1">
    <citation type="submission" date="2023-05" db="EMBL/GenBank/DDBJ databases">
        <title>Genome and transcriptome analyses reveal genes involved in the formation of fine ridges on petal epidermal cells in Hibiscus trionum.</title>
        <authorList>
            <person name="Koshimizu S."/>
            <person name="Masuda S."/>
            <person name="Ishii T."/>
            <person name="Shirasu K."/>
            <person name="Hoshino A."/>
            <person name="Arita M."/>
        </authorList>
    </citation>
    <scope>NUCLEOTIDE SEQUENCE</scope>
    <source>
        <strain evidence="5">Hamamatsu line</strain>
    </source>
</reference>